<dbReference type="RefSeq" id="XP_021813306.1">
    <property type="nucleotide sequence ID" value="XM_021957614.1"/>
</dbReference>
<feature type="domain" description="SWIM-type" evidence="6">
    <location>
        <begin position="423"/>
        <end position="455"/>
    </location>
</feature>
<reference evidence="8" key="1">
    <citation type="submission" date="2025-08" db="UniProtKB">
        <authorList>
            <consortium name="RefSeq"/>
        </authorList>
    </citation>
    <scope>IDENTIFICATION</scope>
</reference>
<evidence type="ECO:0000256" key="2">
    <source>
        <dbReference type="ARBA" id="ARBA00022771"/>
    </source>
</evidence>
<name>A0A6P5SIB9_PRUAV</name>
<evidence type="ECO:0000313" key="8">
    <source>
        <dbReference type="RefSeq" id="XP_021813306.1"/>
    </source>
</evidence>
<organism evidence="7 8">
    <name type="scientific">Prunus avium</name>
    <name type="common">Cherry</name>
    <name type="synonym">Cerasus avium</name>
    <dbReference type="NCBI Taxonomy" id="42229"/>
    <lineage>
        <taxon>Eukaryota</taxon>
        <taxon>Viridiplantae</taxon>
        <taxon>Streptophyta</taxon>
        <taxon>Embryophyta</taxon>
        <taxon>Tracheophyta</taxon>
        <taxon>Spermatophyta</taxon>
        <taxon>Magnoliopsida</taxon>
        <taxon>eudicotyledons</taxon>
        <taxon>Gunneridae</taxon>
        <taxon>Pentapetalae</taxon>
        <taxon>rosids</taxon>
        <taxon>fabids</taxon>
        <taxon>Rosales</taxon>
        <taxon>Rosaceae</taxon>
        <taxon>Amygdaloideae</taxon>
        <taxon>Amygdaleae</taxon>
        <taxon>Prunus</taxon>
    </lineage>
</organism>
<dbReference type="InterPro" id="IPR006564">
    <property type="entry name" value="Znf_PMZ"/>
</dbReference>
<keyword evidence="3" id="KW-0862">Zinc</keyword>
<dbReference type="Pfam" id="PF10551">
    <property type="entry name" value="MULE"/>
    <property type="match status" value="1"/>
</dbReference>
<dbReference type="KEGG" id="pavi:110756208"/>
<dbReference type="PANTHER" id="PTHR31973:SF187">
    <property type="entry name" value="MUTATOR TRANSPOSASE MUDRA PROTEIN"/>
    <property type="match status" value="1"/>
</dbReference>
<evidence type="ECO:0000256" key="3">
    <source>
        <dbReference type="ARBA" id="ARBA00022833"/>
    </source>
</evidence>
<evidence type="ECO:0000313" key="7">
    <source>
        <dbReference type="Proteomes" id="UP000515124"/>
    </source>
</evidence>
<evidence type="ECO:0000259" key="6">
    <source>
        <dbReference type="PROSITE" id="PS50966"/>
    </source>
</evidence>
<dbReference type="SMART" id="SM00575">
    <property type="entry name" value="ZnF_PMZ"/>
    <property type="match status" value="1"/>
</dbReference>
<evidence type="ECO:0000256" key="1">
    <source>
        <dbReference type="ARBA" id="ARBA00022723"/>
    </source>
</evidence>
<evidence type="ECO:0000256" key="5">
    <source>
        <dbReference type="SAM" id="MobiDB-lite"/>
    </source>
</evidence>
<dbReference type="Pfam" id="PF04434">
    <property type="entry name" value="SWIM"/>
    <property type="match status" value="1"/>
</dbReference>
<dbReference type="GeneID" id="110756208"/>
<dbReference type="Proteomes" id="UP000515124">
    <property type="component" value="Unplaced"/>
</dbReference>
<feature type="region of interest" description="Disordered" evidence="5">
    <location>
        <begin position="561"/>
        <end position="596"/>
    </location>
</feature>
<protein>
    <submittedName>
        <fullName evidence="8">Uncharacterized protein LOC110756208</fullName>
    </submittedName>
</protein>
<dbReference type="InterPro" id="IPR007527">
    <property type="entry name" value="Znf_SWIM"/>
</dbReference>
<evidence type="ECO:0000256" key="4">
    <source>
        <dbReference type="PROSITE-ProRule" id="PRU00325"/>
    </source>
</evidence>
<dbReference type="PANTHER" id="PTHR31973">
    <property type="entry name" value="POLYPROTEIN, PUTATIVE-RELATED"/>
    <property type="match status" value="1"/>
</dbReference>
<sequence>MDVVFIRSKAWKLKAVCGDPDCEWMIYASKMQHENTLQVKTYVREHTCTQLWENPTVKSTWISKKYVETLKTNPHWPVSSFKETVEKDYNTGVSKQQVYRAKEKALKLIEGTFNEQYSRIWDYCQELRNTNPRTTAMVKCDFKEKLGKPQFQRLYVCLGAAKEGFKAGCMPIIGLDGCFLKSVYAGQLLTAVGIDGNNETWVIAYAVVESECKESWIWFLELLVKDCEIVNQFVFTFISDKQKGLLPAFEQVVPNCDHRFCARHLFSNYRILFKAKGLRDKFWEASYATNIPHFTRAMEELKKLSKDAYEWLTTPNKPPRHWSKSHFSTHLKCDMVLNNLCESFNGTILECRDRPILTMLEYIRCKLMKRIQGRRDKMKKWNNPICPRIVKKVEANKAKASACVAMWSGGGKFQVLTGGHAQYIVDLELKSCSCRAWDLQGWPCVHDISAINYKGGLNVMDFVDDCYLTTTYLKTYDNLILPMNGMDMWGKTDFPPCLPPSYSKQPGRPRKCRKKEEGKHKGKIIFPTHRTLSNVGNVVKRGTIGGLGIGIFPQRPKLQTTIDPSQASTSTGPSTKKKISKLPRHVQKGKPLDQML</sequence>
<gene>
    <name evidence="8" type="primary">LOC110756208</name>
</gene>
<feature type="region of interest" description="Disordered" evidence="5">
    <location>
        <begin position="499"/>
        <end position="520"/>
    </location>
</feature>
<dbReference type="GO" id="GO:0008270">
    <property type="term" value="F:zinc ion binding"/>
    <property type="evidence" value="ECO:0007669"/>
    <property type="project" value="UniProtKB-KW"/>
</dbReference>
<accession>A0A6P5SIB9</accession>
<dbReference type="AlphaFoldDB" id="A0A6P5SIB9"/>
<keyword evidence="7" id="KW-1185">Reference proteome</keyword>
<dbReference type="InterPro" id="IPR018289">
    <property type="entry name" value="MULE_transposase_dom"/>
</dbReference>
<dbReference type="PROSITE" id="PS50966">
    <property type="entry name" value="ZF_SWIM"/>
    <property type="match status" value="1"/>
</dbReference>
<proteinExistence type="predicted"/>
<keyword evidence="1" id="KW-0479">Metal-binding</keyword>
<feature type="compositionally biased region" description="Polar residues" evidence="5">
    <location>
        <begin position="561"/>
        <end position="574"/>
    </location>
</feature>
<feature type="compositionally biased region" description="Basic residues" evidence="5">
    <location>
        <begin position="575"/>
        <end position="588"/>
    </location>
</feature>
<keyword evidence="2 4" id="KW-0863">Zinc-finger</keyword>